<dbReference type="InterPro" id="IPR053137">
    <property type="entry name" value="NLR-like"/>
</dbReference>
<dbReference type="PANTHER" id="PTHR46082:SF6">
    <property type="entry name" value="AAA+ ATPASE DOMAIN-CONTAINING PROTEIN-RELATED"/>
    <property type="match status" value="1"/>
</dbReference>
<feature type="domain" description="Peptidase C14 caspase" evidence="1">
    <location>
        <begin position="7"/>
        <end position="220"/>
    </location>
</feature>
<name>A0ABV6UNM4_9ACTN</name>
<dbReference type="Pfam" id="PF00656">
    <property type="entry name" value="Peptidase_C14"/>
    <property type="match status" value="1"/>
</dbReference>
<dbReference type="RefSeq" id="WP_198037250.1">
    <property type="nucleotide sequence ID" value="NZ_JBHEZZ010000008.1"/>
</dbReference>
<keyword evidence="3" id="KW-1185">Reference proteome</keyword>
<dbReference type="InterPro" id="IPR011990">
    <property type="entry name" value="TPR-like_helical_dom_sf"/>
</dbReference>
<dbReference type="EMBL" id="JBHEZZ010000008">
    <property type="protein sequence ID" value="MFC1402996.1"/>
    <property type="molecule type" value="Genomic_DNA"/>
</dbReference>
<proteinExistence type="predicted"/>
<dbReference type="PANTHER" id="PTHR46082">
    <property type="entry name" value="ATP/GTP-BINDING PROTEIN-RELATED"/>
    <property type="match status" value="1"/>
</dbReference>
<dbReference type="SUPFAM" id="SSF52129">
    <property type="entry name" value="Caspase-like"/>
    <property type="match status" value="1"/>
</dbReference>
<gene>
    <name evidence="2" type="ORF">ACEZDJ_17030</name>
</gene>
<dbReference type="InterPro" id="IPR011600">
    <property type="entry name" value="Pept_C14_caspase"/>
</dbReference>
<protein>
    <submittedName>
        <fullName evidence="2">Caspase family protein</fullName>
    </submittedName>
</protein>
<accession>A0ABV6UNM4</accession>
<dbReference type="Gene3D" id="3.40.50.1460">
    <property type="match status" value="1"/>
</dbReference>
<dbReference type="NCBIfam" id="NF047832">
    <property type="entry name" value="caspase_w_EACC1"/>
    <property type="match status" value="1"/>
</dbReference>
<reference evidence="2 3" key="1">
    <citation type="submission" date="2024-09" db="EMBL/GenBank/DDBJ databases">
        <authorList>
            <person name="Lee S.D."/>
        </authorList>
    </citation>
    <scope>NUCLEOTIDE SEQUENCE [LARGE SCALE GENOMIC DNA]</scope>
    <source>
        <strain evidence="2 3">N1-5</strain>
    </source>
</reference>
<dbReference type="Gene3D" id="1.25.40.10">
    <property type="entry name" value="Tetratricopeptide repeat domain"/>
    <property type="match status" value="2"/>
</dbReference>
<evidence type="ECO:0000259" key="1">
    <source>
        <dbReference type="Pfam" id="PF00656"/>
    </source>
</evidence>
<dbReference type="Proteomes" id="UP001592528">
    <property type="component" value="Unassembled WGS sequence"/>
</dbReference>
<evidence type="ECO:0000313" key="3">
    <source>
        <dbReference type="Proteomes" id="UP001592528"/>
    </source>
</evidence>
<sequence length="629" mass="67561">MPDPARSRAVLIGTANYTAAEHLPAVRAIPNNVGDFRSLLVEGEPGAFAAEHTLTVLDPSTPRELGAPLLKAAQEAEDVLLVYYAGHGLIGHERRDLYLGLTGAEPEAPSFTAFPFDGVREAFLSSRARIRVLILDCCFSGRAISGGLSGAGEPLIDRMEISGTYTLASAPANEPARFAKGERHTAFTGELLRALRDGFDAAPAGGVTLGSLYQHLRVQLPSKGWPEPQHCGTETAQYLVLSRPRRPRAGVTTGGAIPEHERLLRLSEEGRRLGEAGHAADAVTVLGGVLTDLARALGPEHRDTLTGRVSLAHWMGNAGQVEQALRLSRTAVTDLTRVLGPDDRATLVGRAQIALWTGEAGDAPAALRLATSVEADFTRALGPSDRDTLVGRGLVVRWTGESGDPGGAVRLGEELLPQLAASLGPEDRETLVSRINQAQWVGRAGRSGQAVRQLRKVVPDLRWILGSDDMYTLIGRARLGQWSGAAGSPRKAVGLYRAVIPDLQRVFGSEARETLLARSQHAHWVGEAGDPRAAAELIRTLLPDLVWVLGPDDRVTLANRARLAHWSGLAGDVGEAVRQLNEVMPDLRRVLGPDDAETLADRRLLAGWRRKADRRLRKEIFYGTGGGRP</sequence>
<comment type="caution">
    <text evidence="2">The sequence shown here is derived from an EMBL/GenBank/DDBJ whole genome shotgun (WGS) entry which is preliminary data.</text>
</comment>
<dbReference type="InterPro" id="IPR029030">
    <property type="entry name" value="Caspase-like_dom_sf"/>
</dbReference>
<organism evidence="2 3">
    <name type="scientific">Streptacidiphilus cavernicola</name>
    <dbReference type="NCBI Taxonomy" id="3342716"/>
    <lineage>
        <taxon>Bacteria</taxon>
        <taxon>Bacillati</taxon>
        <taxon>Actinomycetota</taxon>
        <taxon>Actinomycetes</taxon>
        <taxon>Kitasatosporales</taxon>
        <taxon>Streptomycetaceae</taxon>
        <taxon>Streptacidiphilus</taxon>
    </lineage>
</organism>
<evidence type="ECO:0000313" key="2">
    <source>
        <dbReference type="EMBL" id="MFC1402996.1"/>
    </source>
</evidence>